<comment type="caution">
    <text evidence="2">The sequence shown here is derived from an EMBL/GenBank/DDBJ whole genome shotgun (WGS) entry which is preliminary data.</text>
</comment>
<evidence type="ECO:0000313" key="2">
    <source>
        <dbReference type="EMBL" id="GHP08658.1"/>
    </source>
</evidence>
<accession>A0A830HNZ9</accession>
<dbReference type="AlphaFoldDB" id="A0A830HNZ9"/>
<protein>
    <submittedName>
        <fullName evidence="2">Uncharacterized protein</fullName>
    </submittedName>
</protein>
<proteinExistence type="predicted"/>
<name>A0A830HNZ9_9CHLO</name>
<feature type="compositionally biased region" description="Acidic residues" evidence="1">
    <location>
        <begin position="78"/>
        <end position="88"/>
    </location>
</feature>
<keyword evidence="3" id="KW-1185">Reference proteome</keyword>
<evidence type="ECO:0000256" key="1">
    <source>
        <dbReference type="SAM" id="MobiDB-lite"/>
    </source>
</evidence>
<feature type="compositionally biased region" description="Low complexity" evidence="1">
    <location>
        <begin position="155"/>
        <end position="166"/>
    </location>
</feature>
<gene>
    <name evidence="2" type="ORF">PPROV_000739500</name>
</gene>
<feature type="compositionally biased region" description="Polar residues" evidence="1">
    <location>
        <begin position="7"/>
        <end position="25"/>
    </location>
</feature>
<sequence>MAGRGKSLSNLLRTYKNSSGLTRTPSAEGGGSSRAQAALSYPSMQQPGHDDDVSDLDEDDDSLDEEPVEVVHLAPDLPSDDSGGEDEPVVTAKPAAGSKLARRRNLSKTTPQRANQKKLNYNNNNNAAPAQAAAKAAKQKHGNLTADAPPPPPTKQTKTAQPAKPTIPRKKHAANTAPPPPLDTTASNQKKKTNANATTNKRKRTAAAPAAAAAAAAAVTKDFFDDLSDDGDDVSISDDDGMGNDTVATPTPFSPTQLASKSRMPRKSLKTDQQHHIPNTPSPSEPSPNRAGPPAAALAAAGAAGNNSAAAAAAAAAADDAALYPFEPMVASKPRQTLDSVMRVAKDRKHHAEALRLKEQHAEALATLLGSGIAFVRAARIKEEDISICRQKCEKAVDELTRVLAEKSSSAQRLHSSRSSDVNDEAVARAQVDRRRTDYMRGVDTCASLLLQTADLFEQAQAWWHKSEKAGAQLPLVVSWTQQSLSALGTRCAAQARMHAFRISHNVSLFDASAPRTATTASTSLRNIKARKHAADGLKRMERDRKPMDDKDRDRAAMCLRQLESVQRACVAYSLSDDILTKLARKAREHSSLGGGAPAADAATVASLHDALESIEAIGSQCIGGLRETCTVDTLVDDSTRALKAIQQLAGKAVQNEAVWDA</sequence>
<feature type="region of interest" description="Disordered" evidence="1">
    <location>
        <begin position="232"/>
        <end position="299"/>
    </location>
</feature>
<organism evidence="2 3">
    <name type="scientific">Pycnococcus provasolii</name>
    <dbReference type="NCBI Taxonomy" id="41880"/>
    <lineage>
        <taxon>Eukaryota</taxon>
        <taxon>Viridiplantae</taxon>
        <taxon>Chlorophyta</taxon>
        <taxon>Pseudoscourfieldiophyceae</taxon>
        <taxon>Pseudoscourfieldiales</taxon>
        <taxon>Pycnococcaceae</taxon>
        <taxon>Pycnococcus</taxon>
    </lineage>
</organism>
<reference evidence="2" key="1">
    <citation type="submission" date="2020-10" db="EMBL/GenBank/DDBJ databases">
        <title>Unveiling of a novel bifunctional photoreceptor, Dualchrome1, isolated from a cosmopolitan green alga.</title>
        <authorList>
            <person name="Suzuki S."/>
            <person name="Kawachi M."/>
        </authorList>
    </citation>
    <scope>NUCLEOTIDE SEQUENCE</scope>
    <source>
        <strain evidence="2">NIES 2893</strain>
    </source>
</reference>
<feature type="region of interest" description="Disordered" evidence="1">
    <location>
        <begin position="1"/>
        <end position="208"/>
    </location>
</feature>
<dbReference type="EMBL" id="BNJQ01000021">
    <property type="protein sequence ID" value="GHP08658.1"/>
    <property type="molecule type" value="Genomic_DNA"/>
</dbReference>
<dbReference type="Proteomes" id="UP000660262">
    <property type="component" value="Unassembled WGS sequence"/>
</dbReference>
<feature type="compositionally biased region" description="Acidic residues" evidence="1">
    <location>
        <begin position="232"/>
        <end position="242"/>
    </location>
</feature>
<feature type="compositionally biased region" description="Low complexity" evidence="1">
    <location>
        <begin position="117"/>
        <end position="136"/>
    </location>
</feature>
<feature type="compositionally biased region" description="Acidic residues" evidence="1">
    <location>
        <begin position="52"/>
        <end position="68"/>
    </location>
</feature>
<feature type="compositionally biased region" description="Polar residues" evidence="1">
    <location>
        <begin position="246"/>
        <end position="260"/>
    </location>
</feature>
<feature type="compositionally biased region" description="Low complexity" evidence="1">
    <location>
        <begin position="184"/>
        <end position="199"/>
    </location>
</feature>
<evidence type="ECO:0000313" key="3">
    <source>
        <dbReference type="Proteomes" id="UP000660262"/>
    </source>
</evidence>